<dbReference type="Proteomes" id="UP000054324">
    <property type="component" value="Unassembled WGS sequence"/>
</dbReference>
<comment type="subcellular location">
    <subcellularLocation>
        <location evidence="5">Nucleus</location>
    </subcellularLocation>
</comment>
<gene>
    <name evidence="8" type="ORF">T265_00395</name>
</gene>
<feature type="region of interest" description="Disordered" evidence="6">
    <location>
        <begin position="67"/>
        <end position="87"/>
    </location>
</feature>
<feature type="compositionally biased region" description="Low complexity" evidence="6">
    <location>
        <begin position="72"/>
        <end position="84"/>
    </location>
</feature>
<dbReference type="GO" id="GO:0000785">
    <property type="term" value="C:chromatin"/>
    <property type="evidence" value="ECO:0007669"/>
    <property type="project" value="TreeGrafter"/>
</dbReference>
<evidence type="ECO:0000256" key="6">
    <source>
        <dbReference type="SAM" id="MobiDB-lite"/>
    </source>
</evidence>
<evidence type="ECO:0000256" key="1">
    <source>
        <dbReference type="ARBA" id="ARBA00023015"/>
    </source>
</evidence>
<dbReference type="InterPro" id="IPR001699">
    <property type="entry name" value="TF_T-box"/>
</dbReference>
<sequence>MDRIDAHEDSAFGDFKLEQALEGRSPSELTRCNVLPSHESWKGQNSEFTSSAGHPSHSSFLTDMSSPLVLNESSSGGETSTCSGPVLPVLSTTDPKPSSGVCLNYLDPNTVQNLGIQASNFQSRTDTSVYACHCGEERLPITTTSGQRSHLPHAFHNAWPHESTEHLMNTARPHPEYHPLEYGSTCDPVCTHEIEGSIRPASYSGTMSKIEPDTQNPLSLNHYVEPMDPAYPYVYSTDSMQKHPSFQSMFDANRTGNMPASSITNYCTCIDCTWNEKFSPLSVLTQPWRDVNRICSYPDRTQQNTLKLGKYPCNQVEPTEGNYGTKNHLSNAYPYELSYSKYESITPVHSDSNPRLHDIHEPYLEEAPTFPMAALTDSRVTRRLRTNCRQWQSSTQVESKRWSGGQTRVTLKQSPNFETEHPQKLPSSTTLTQLLPPVPIDGACCWLDLKSPPFQAINICPSLSLSENNSHCPIQLRLRDLKVWLELYTFGTEMIATNTGRRVFPSLSLQVSGLDPNEEYIFALEMLLVRPHIYRHQAGQWVISSQTDDNKPTERSCQETVFFKPLPMDQPGTRDSVSVARTPPSVAQWVAEVHKLPHHGKRLYVQEDSPKSGAYWMESGVNFSKMKITNSKLQKNPSMITVSSMRQYIPRFSVFRMTRSLVNNLDGSGYRISTAGWKNAQNIPELVGSYVIPGTQFYTVTAYQNPDVIRVKIDNNPFAKGFRNRKFTNEFEDFIGTKADTIKNYAENSSVLKH</sequence>
<dbReference type="CTD" id="20314583"/>
<dbReference type="GeneID" id="20314583"/>
<accession>A0A075A5Y7</accession>
<organism evidence="8 9">
    <name type="scientific">Opisthorchis viverrini</name>
    <name type="common">Southeast Asian liver fluke</name>
    <dbReference type="NCBI Taxonomy" id="6198"/>
    <lineage>
        <taxon>Eukaryota</taxon>
        <taxon>Metazoa</taxon>
        <taxon>Spiralia</taxon>
        <taxon>Lophotrochozoa</taxon>
        <taxon>Platyhelminthes</taxon>
        <taxon>Trematoda</taxon>
        <taxon>Digenea</taxon>
        <taxon>Opisthorchiida</taxon>
        <taxon>Opisthorchiata</taxon>
        <taxon>Opisthorchiidae</taxon>
        <taxon>Opisthorchis</taxon>
    </lineage>
</organism>
<evidence type="ECO:0000256" key="2">
    <source>
        <dbReference type="ARBA" id="ARBA00023125"/>
    </source>
</evidence>
<dbReference type="PROSITE" id="PS50252">
    <property type="entry name" value="TBOX_3"/>
    <property type="match status" value="1"/>
</dbReference>
<dbReference type="STRING" id="6198.A0A075A5Y7"/>
<dbReference type="SMART" id="SM00425">
    <property type="entry name" value="TBOX"/>
    <property type="match status" value="1"/>
</dbReference>
<dbReference type="GO" id="GO:0000981">
    <property type="term" value="F:DNA-binding transcription factor activity, RNA polymerase II-specific"/>
    <property type="evidence" value="ECO:0007669"/>
    <property type="project" value="TreeGrafter"/>
</dbReference>
<dbReference type="PANTHER" id="PTHR11267:SF204">
    <property type="entry name" value="SPADETAIL"/>
    <property type="match status" value="1"/>
</dbReference>
<keyword evidence="2 5" id="KW-0238">DNA-binding</keyword>
<dbReference type="GO" id="GO:0045893">
    <property type="term" value="P:positive regulation of DNA-templated transcription"/>
    <property type="evidence" value="ECO:0007669"/>
    <property type="project" value="InterPro"/>
</dbReference>
<dbReference type="InterPro" id="IPR046360">
    <property type="entry name" value="T-box_DNA-bd"/>
</dbReference>
<dbReference type="AlphaFoldDB" id="A0A075A5Y7"/>
<dbReference type="InterPro" id="IPR036960">
    <property type="entry name" value="T-box_sf"/>
</dbReference>
<evidence type="ECO:0000313" key="8">
    <source>
        <dbReference type="EMBL" id="KER33707.1"/>
    </source>
</evidence>
<keyword evidence="4 5" id="KW-0539">Nucleus</keyword>
<dbReference type="GO" id="GO:0001708">
    <property type="term" value="P:cell fate specification"/>
    <property type="evidence" value="ECO:0007669"/>
    <property type="project" value="TreeGrafter"/>
</dbReference>
<keyword evidence="1" id="KW-0805">Transcription regulation</keyword>
<dbReference type="OrthoDB" id="7442607at2759"/>
<dbReference type="InterPro" id="IPR008967">
    <property type="entry name" value="p53-like_TF_DNA-bd_sf"/>
</dbReference>
<dbReference type="SUPFAM" id="SSF49417">
    <property type="entry name" value="p53-like transcription factors"/>
    <property type="match status" value="2"/>
</dbReference>
<evidence type="ECO:0000256" key="3">
    <source>
        <dbReference type="ARBA" id="ARBA00023163"/>
    </source>
</evidence>
<name>A0A075A5Y7_OPIVI</name>
<keyword evidence="3" id="KW-0804">Transcription</keyword>
<reference evidence="8 9" key="1">
    <citation type="submission" date="2013-11" db="EMBL/GenBank/DDBJ databases">
        <title>Opisthorchis viverrini - life in the bile duct.</title>
        <authorList>
            <person name="Young N.D."/>
            <person name="Nagarajan N."/>
            <person name="Lin S.J."/>
            <person name="Korhonen P.K."/>
            <person name="Jex A.R."/>
            <person name="Hall R.S."/>
            <person name="Safavi-Hemami H."/>
            <person name="Kaewkong W."/>
            <person name="Bertrand D."/>
            <person name="Gao S."/>
            <person name="Seet Q."/>
            <person name="Wongkham S."/>
            <person name="Teh B.T."/>
            <person name="Wongkham C."/>
            <person name="Intapan P.M."/>
            <person name="Maleewong W."/>
            <person name="Yang X."/>
            <person name="Hu M."/>
            <person name="Wang Z."/>
            <person name="Hofmann A."/>
            <person name="Sternberg P.W."/>
            <person name="Tan P."/>
            <person name="Wang J."/>
            <person name="Gasser R.B."/>
        </authorList>
    </citation>
    <scope>NUCLEOTIDE SEQUENCE [LARGE SCALE GENOMIC DNA]</scope>
</reference>
<dbReference type="Gene3D" id="2.60.40.820">
    <property type="entry name" value="Transcription factor, T-box"/>
    <property type="match status" value="1"/>
</dbReference>
<protein>
    <recommendedName>
        <fullName evidence="7">T-box domain-containing protein</fullName>
    </recommendedName>
</protein>
<dbReference type="EMBL" id="KL596622">
    <property type="protein sequence ID" value="KER33707.1"/>
    <property type="molecule type" value="Genomic_DNA"/>
</dbReference>
<evidence type="ECO:0000313" key="9">
    <source>
        <dbReference type="Proteomes" id="UP000054324"/>
    </source>
</evidence>
<proteinExistence type="predicted"/>
<keyword evidence="9" id="KW-1185">Reference proteome</keyword>
<dbReference type="GO" id="GO:0000978">
    <property type="term" value="F:RNA polymerase II cis-regulatory region sequence-specific DNA binding"/>
    <property type="evidence" value="ECO:0007669"/>
    <property type="project" value="InterPro"/>
</dbReference>
<dbReference type="CDD" id="cd00182">
    <property type="entry name" value="T-box"/>
    <property type="match status" value="1"/>
</dbReference>
<dbReference type="Pfam" id="PF00907">
    <property type="entry name" value="T-box"/>
    <property type="match status" value="2"/>
</dbReference>
<comment type="caution">
    <text evidence="5">Lacks conserved residue(s) required for the propagation of feature annotation.</text>
</comment>
<dbReference type="PANTHER" id="PTHR11267">
    <property type="entry name" value="T-BOX PROTEIN-RELATED"/>
    <property type="match status" value="1"/>
</dbReference>
<evidence type="ECO:0000259" key="7">
    <source>
        <dbReference type="PROSITE" id="PS50252"/>
    </source>
</evidence>
<evidence type="ECO:0000256" key="5">
    <source>
        <dbReference type="PROSITE-ProRule" id="PRU00201"/>
    </source>
</evidence>
<dbReference type="RefSeq" id="XP_009162432.1">
    <property type="nucleotide sequence ID" value="XM_009164168.1"/>
</dbReference>
<evidence type="ECO:0000256" key="4">
    <source>
        <dbReference type="ARBA" id="ARBA00023242"/>
    </source>
</evidence>
<dbReference type="KEGG" id="ovi:T265_00395"/>
<feature type="domain" description="T-box" evidence="7">
    <location>
        <begin position="478"/>
        <end position="724"/>
    </location>
</feature>
<dbReference type="GO" id="GO:0005634">
    <property type="term" value="C:nucleus"/>
    <property type="evidence" value="ECO:0007669"/>
    <property type="project" value="UniProtKB-SubCell"/>
</dbReference>